<reference evidence="3 4" key="3">
    <citation type="journal article" date="2008" name="FEMS Microbiol. Ecol.">
        <title>Identification and characterization of genes underlying chitinolysis in Collimonas fungivorans Ter331.</title>
        <authorList>
            <person name="Fritsche K."/>
            <person name="de Boer W."/>
            <person name="Gerards S."/>
            <person name="van den Berg M."/>
            <person name="van Veen J.A."/>
            <person name="Leveau J.H."/>
        </authorList>
    </citation>
    <scope>NUCLEOTIDE SEQUENCE [LARGE SCALE GENOMIC DNA]</scope>
    <source>
        <strain evidence="3 4">Ter331</strain>
    </source>
</reference>
<dbReference type="PANTHER" id="PTHR43208:SF1">
    <property type="entry name" value="ABC TRANSPORTER SUBSTRATE-BINDING PROTEIN"/>
    <property type="match status" value="1"/>
</dbReference>
<reference evidence="3 4" key="1">
    <citation type="journal article" date="2004" name="Environ. Microbiol.">
        <title>Phylogeny-function analysis of (meta)genomic libraries: screening for expression of ribosomal RNA genes by large-insert library fluorescent in situ hybridization (LIL-FISH).</title>
        <authorList>
            <person name="Leveau J.H."/>
            <person name="Gerards S."/>
            <person name="de Boer W."/>
            <person name="van Veen J.A."/>
        </authorList>
    </citation>
    <scope>NUCLEOTIDE SEQUENCE [LARGE SCALE GENOMIC DNA]</scope>
    <source>
        <strain evidence="3 4">Ter331</strain>
    </source>
</reference>
<dbReference type="STRING" id="1005048.CFU_0224"/>
<dbReference type="EMBL" id="CP002745">
    <property type="protein sequence ID" value="AEK60062.1"/>
    <property type="molecule type" value="Genomic_DNA"/>
</dbReference>
<dbReference type="Pfam" id="PF02608">
    <property type="entry name" value="Bmp"/>
    <property type="match status" value="1"/>
</dbReference>
<dbReference type="InterPro" id="IPR006311">
    <property type="entry name" value="TAT_signal"/>
</dbReference>
<gene>
    <name evidence="3" type="ordered locus">CFU_0224</name>
</gene>
<dbReference type="CDD" id="cd19963">
    <property type="entry name" value="PBP1_BMP-like"/>
    <property type="match status" value="1"/>
</dbReference>
<evidence type="ECO:0000259" key="2">
    <source>
        <dbReference type="Pfam" id="PF02608"/>
    </source>
</evidence>
<dbReference type="Gene3D" id="3.40.50.2300">
    <property type="match status" value="2"/>
</dbReference>
<name>G0AHM3_COLFT</name>
<protein>
    <submittedName>
        <fullName evidence="3">ABC-type transporter, periplasmic component</fullName>
    </submittedName>
</protein>
<keyword evidence="4" id="KW-1185">Reference proteome</keyword>
<reference evidence="4" key="6">
    <citation type="submission" date="2011-05" db="EMBL/GenBank/DDBJ databases">
        <title>Complete sequence of Collimonas fungivorans Ter331.</title>
        <authorList>
            <person name="Leveau J.H."/>
        </authorList>
    </citation>
    <scope>NUCLEOTIDE SEQUENCE [LARGE SCALE GENOMIC DNA]</scope>
    <source>
        <strain evidence="4">Ter331</strain>
    </source>
</reference>
<dbReference type="HOGENOM" id="CLU_038813_2_0_4"/>
<evidence type="ECO:0000313" key="4">
    <source>
        <dbReference type="Proteomes" id="UP000008392"/>
    </source>
</evidence>
<sequence length="391" mass="41765">MQADQPPREIHMKISRRASLAMLTALAAATLIGCGKKGETPAPAASATAPAAAPAKAEPLKVAFVYIGPVGDAGWTFAHDKGRKAVEEKYGDKVKTTFVENVPESAADAERVIRQLAVDGNKLIFGTTFGYMEAMLKVAKEFPDVKFEHATGFKTADNLAQYDVRTYEGAYLAGVVAGKMSKSGKLGVVASVPIPEVIRNIDSFTLGARSVNPKATTRVVWVNKWFDPGKEREAATTLIGQGVDVLMQNTDSAAVVQTAQEKGVYAFGWDSDMTSFGPKAHQAASMINWSVYYNKRVGEVLDGTWKTGSSWLGLKEDGIDLGAFNPDLPADIKALVAERKKAIIDGSAPIWKGPVVDNTGKEVVAKDAVADDAFLHGIKFYVQGVEGKVPG</sequence>
<dbReference type="Proteomes" id="UP000008392">
    <property type="component" value="Chromosome"/>
</dbReference>
<reference evidence="3 4" key="5">
    <citation type="journal article" date="2011" name="ISME J.">
        <title>Dual transcriptional profiling of a bacterial/fungal confrontation: Collimonas fungivorans versus Aspergillus niger.</title>
        <authorList>
            <person name="Mela F."/>
            <person name="Fritsche K."/>
            <person name="de Boer W."/>
            <person name="van Veen J.A."/>
            <person name="de Graaff L.H."/>
            <person name="van den Berg M."/>
            <person name="Leveau J.H."/>
        </authorList>
    </citation>
    <scope>NUCLEOTIDE SEQUENCE [LARGE SCALE GENOMIC DNA]</scope>
    <source>
        <strain evidence="3 4">Ter331</strain>
    </source>
</reference>
<dbReference type="InterPro" id="IPR052910">
    <property type="entry name" value="ABC-Purine-Binding"/>
</dbReference>
<reference evidence="3 4" key="2">
    <citation type="journal article" date="2006" name="J. Microbiol. Methods">
        <title>Genomic flank-sequencing of plasposon insertion sites for rapid identification of functional genes.</title>
        <authorList>
            <person name="Leveau J.H."/>
            <person name="Gerards S."/>
            <person name="Fritsche K."/>
            <person name="Zondag G."/>
            <person name="van Veen J.A."/>
        </authorList>
    </citation>
    <scope>NUCLEOTIDE SEQUENCE [LARGE SCALE GENOMIC DNA]</scope>
    <source>
        <strain evidence="3 4">Ter331</strain>
    </source>
</reference>
<accession>G0AHM3</accession>
<dbReference type="GO" id="GO:0005886">
    <property type="term" value="C:plasma membrane"/>
    <property type="evidence" value="ECO:0007669"/>
    <property type="project" value="InterPro"/>
</dbReference>
<dbReference type="PANTHER" id="PTHR43208">
    <property type="entry name" value="ABC TRANSPORTER SUBSTRATE-BINDING PROTEIN"/>
    <property type="match status" value="1"/>
</dbReference>
<evidence type="ECO:0000313" key="3">
    <source>
        <dbReference type="EMBL" id="AEK60062.1"/>
    </source>
</evidence>
<dbReference type="AlphaFoldDB" id="G0AHM3"/>
<dbReference type="PROSITE" id="PS51318">
    <property type="entry name" value="TAT"/>
    <property type="match status" value="1"/>
</dbReference>
<dbReference type="eggNOG" id="COG1744">
    <property type="taxonomic scope" value="Bacteria"/>
</dbReference>
<feature type="domain" description="ABC transporter substrate-binding protein PnrA-like" evidence="2">
    <location>
        <begin position="61"/>
        <end position="346"/>
    </location>
</feature>
<proteinExistence type="predicted"/>
<organism evidence="3 4">
    <name type="scientific">Collimonas fungivorans (strain Ter331)</name>
    <dbReference type="NCBI Taxonomy" id="1005048"/>
    <lineage>
        <taxon>Bacteria</taxon>
        <taxon>Pseudomonadati</taxon>
        <taxon>Pseudomonadota</taxon>
        <taxon>Betaproteobacteria</taxon>
        <taxon>Burkholderiales</taxon>
        <taxon>Oxalobacteraceae</taxon>
        <taxon>Collimonas</taxon>
    </lineage>
</organism>
<dbReference type="KEGG" id="cfu:CFU_0224"/>
<evidence type="ECO:0000256" key="1">
    <source>
        <dbReference type="ARBA" id="ARBA00022729"/>
    </source>
</evidence>
<reference evidence="3 4" key="4">
    <citation type="journal article" date="2010" name="Environ. Microbiol.">
        <title>The bacterial genus Collimonas: mycophagy, weathering and other adaptive solutions to life in oligotrophic soil environments.</title>
        <authorList>
            <person name="Leveau J.H."/>
            <person name="Uroz S."/>
            <person name="de Boer W."/>
        </authorList>
    </citation>
    <scope>NUCLEOTIDE SEQUENCE [LARGE SCALE GENOMIC DNA]</scope>
    <source>
        <strain evidence="3 4">Ter331</strain>
    </source>
</reference>
<keyword evidence="1" id="KW-0732">Signal</keyword>
<dbReference type="InterPro" id="IPR003760">
    <property type="entry name" value="PnrA-like"/>
</dbReference>